<feature type="domain" description="Virulence-associated protein E-like" evidence="1">
    <location>
        <begin position="136"/>
        <end position="352"/>
    </location>
</feature>
<dbReference type="PANTHER" id="PTHR34985">
    <property type="entry name" value="SLR0554 PROTEIN"/>
    <property type="match status" value="1"/>
</dbReference>
<accession>A0AAX3XFY7</accession>
<gene>
    <name evidence="2" type="ORF">LFP01_00043</name>
</gene>
<dbReference type="EMBL" id="OR048821">
    <property type="protein sequence ID" value="WIU42493.1"/>
    <property type="molecule type" value="Genomic_DNA"/>
</dbReference>
<reference evidence="2 3" key="1">
    <citation type="submission" date="2023-05" db="EMBL/GenBank/DDBJ databases">
        <authorList>
            <person name="Wen Q.N."/>
        </authorList>
    </citation>
    <scope>NUCLEOTIDE SEQUENCE [LARGE SCALE GENOMIC DNA]</scope>
</reference>
<evidence type="ECO:0000313" key="3">
    <source>
        <dbReference type="Proteomes" id="UP001487040"/>
    </source>
</evidence>
<dbReference type="Pfam" id="PF05272">
    <property type="entry name" value="VapE-like_dom"/>
    <property type="match status" value="1"/>
</dbReference>
<evidence type="ECO:0000259" key="1">
    <source>
        <dbReference type="Pfam" id="PF05272"/>
    </source>
</evidence>
<organism evidence="2 3">
    <name type="scientific">Lactobacillus phage LFP01</name>
    <dbReference type="NCBI Taxonomy" id="3051505"/>
    <lineage>
        <taxon>Viruses</taxon>
        <taxon>Duplodnaviria</taxon>
        <taxon>Heunggongvirae</taxon>
        <taxon>Uroviricota</taxon>
        <taxon>Caudoviricetes</taxon>
    </lineage>
</organism>
<dbReference type="PANTHER" id="PTHR34985:SF1">
    <property type="entry name" value="SLR0554 PROTEIN"/>
    <property type="match status" value="1"/>
</dbReference>
<protein>
    <recommendedName>
        <fullName evidence="1">Virulence-associated protein E-like domain-containing protein</fullName>
    </recommendedName>
</protein>
<evidence type="ECO:0000313" key="2">
    <source>
        <dbReference type="EMBL" id="WIU42493.1"/>
    </source>
</evidence>
<dbReference type="InterPro" id="IPR007936">
    <property type="entry name" value="VapE-like_dom"/>
</dbReference>
<proteinExistence type="predicted"/>
<sequence length="428" mass="49597">MSEDKVVPFDKDNASKLSKMVDEEDPFIRTTKGAIKPKSLFNIEVILERDSQLVGMFKFNEFTGEIDVARSSDKLLIKKGMLKDSYVDELASYIEASKDYGQVLFTNQLIRSALTVVANRHRYNPVLEYMNSAYEQWDHQKRLDTFFSDYLGVERSEVTRLITKLFFVGAVAKAYDPKRKFDFVLDLVGGQGAGKTTILQKIAPYGYYTDQFSSFENKDDFAVMRRSLIVNDDEMTATANSTFEVLKKFVTLQEFEYRKPYGHQAERFSKGFVLARTTNNLYYLKDKTGERRFLPLLVDKDRQVANPVRDLTPEYIKQVWGEATHLFKNDDYSFDLTSEQQEKLDKHRQTFMYTDDLEDSIADALENDWADRDFLSSETIGLKVVPGVDLAKNRKLSNQIANIMVNRFGWRKGRKKIDGKTQRGYIKR</sequence>
<name>A0AAX3XFY7_9CAUD</name>
<dbReference type="Proteomes" id="UP001487040">
    <property type="component" value="Segment"/>
</dbReference>
<keyword evidence="3" id="KW-1185">Reference proteome</keyword>